<sequence length="508" mass="56194">MKQGNVLYHFKRHLHLNTIPVNFRMSNNRIFSSRVLHYVINKRRFSIQAKKLSSKGLPFCVMNAAIEKDETFHKNSEWYKVLLEKHSQMLNIAFAGGGEKATLRHQKQNKMLVMDRIKALLDDDSDFFEVATLGGLAMEYGNVPRASIIGGVGRIHGKLCMIIANESTVKAGTVYPITLKKQLRCQEIAEQNRLPTVNVVESGGAFLPLQAEIFPDKTTGGRVFYNIANLGSQNIHQIAIVCGSCTAGGAYVPTMCDDVVIVHKNGTIFLGGPPLVQAATGEIVTAEELGGATMHSSVSGCTDYFAENETEAFLLGRELVAALNLTEYGGRTHKPEDPLYDPAELQGLISKDNNIDIYKVGEVTGNKLRAHVKMMASVSCAVVPKITFIIGNSIGPVSHVMGSRSMSPNFLFCWPNAVIGMNEPKEMIQALCQENFSNSQMTDEEKTEAKTKITEKIIRETSSFYAASRLWNDGIVLPEDTRKVIQQCLNIVTAYRKPRDTQPAFIRM</sequence>
<dbReference type="InterPro" id="IPR011762">
    <property type="entry name" value="COA_CT_N"/>
</dbReference>
<evidence type="ECO:0000256" key="1">
    <source>
        <dbReference type="ARBA" id="ARBA00025711"/>
    </source>
</evidence>
<gene>
    <name evidence="8" type="ORF">KUTeg_016541</name>
</gene>
<feature type="domain" description="CoA carboxyltransferase N-terminal" evidence="7">
    <location>
        <begin position="78"/>
        <end position="335"/>
    </location>
</feature>
<evidence type="ECO:0000256" key="6">
    <source>
        <dbReference type="ARBA" id="ARBA00052347"/>
    </source>
</evidence>
<dbReference type="PANTHER" id="PTHR22855:SF47">
    <property type="entry name" value="METHYLCROTONOYL-COA CARBOXYLASE"/>
    <property type="match status" value="1"/>
</dbReference>
<evidence type="ECO:0000259" key="7">
    <source>
        <dbReference type="PROSITE" id="PS50980"/>
    </source>
</evidence>
<comment type="caution">
    <text evidence="8">The sequence shown here is derived from an EMBL/GenBank/DDBJ whole genome shotgun (WGS) entry which is preliminary data.</text>
</comment>
<evidence type="ECO:0000313" key="9">
    <source>
        <dbReference type="Proteomes" id="UP001217089"/>
    </source>
</evidence>
<dbReference type="InterPro" id="IPR034733">
    <property type="entry name" value="AcCoA_carboxyl_beta"/>
</dbReference>
<dbReference type="Pfam" id="PF01039">
    <property type="entry name" value="Carboxyl_trans"/>
    <property type="match status" value="2"/>
</dbReference>
<dbReference type="InterPro" id="IPR045190">
    <property type="entry name" value="MCCB/AccD1-like"/>
</dbReference>
<protein>
    <recommendedName>
        <fullName evidence="2">methylcrotonoyl-CoA carboxylase</fullName>
        <ecNumber evidence="2">6.4.1.4</ecNumber>
    </recommendedName>
    <alternativeName>
        <fullName evidence="5">3-methylcrotonyl-CoA carboxylase 2</fullName>
    </alternativeName>
    <alternativeName>
        <fullName evidence="3">3-methylcrotonyl-CoA carboxylase non-biotin-containing subunit</fullName>
    </alternativeName>
    <alternativeName>
        <fullName evidence="4">3-methylcrotonyl-CoA:carbon dioxide ligase subunit beta</fullName>
    </alternativeName>
</protein>
<proteinExistence type="predicted"/>
<accession>A0ABQ9EQ08</accession>
<dbReference type="InterPro" id="IPR029045">
    <property type="entry name" value="ClpP/crotonase-like_dom_sf"/>
</dbReference>
<dbReference type="PROSITE" id="PS50980">
    <property type="entry name" value="COA_CT_NTER"/>
    <property type="match status" value="1"/>
</dbReference>
<comment type="pathway">
    <text evidence="1">Amino-acid degradation; L-leucine degradation; (S)-3-hydroxy-3-methylglutaryl-CoA from 3-isovaleryl-CoA: step 2/3.</text>
</comment>
<evidence type="ECO:0000313" key="8">
    <source>
        <dbReference type="EMBL" id="KAJ8305996.1"/>
    </source>
</evidence>
<organism evidence="8 9">
    <name type="scientific">Tegillarca granosa</name>
    <name type="common">Malaysian cockle</name>
    <name type="synonym">Anadara granosa</name>
    <dbReference type="NCBI Taxonomy" id="220873"/>
    <lineage>
        <taxon>Eukaryota</taxon>
        <taxon>Metazoa</taxon>
        <taxon>Spiralia</taxon>
        <taxon>Lophotrochozoa</taxon>
        <taxon>Mollusca</taxon>
        <taxon>Bivalvia</taxon>
        <taxon>Autobranchia</taxon>
        <taxon>Pteriomorphia</taxon>
        <taxon>Arcoida</taxon>
        <taxon>Arcoidea</taxon>
        <taxon>Arcidae</taxon>
        <taxon>Tegillarca</taxon>
    </lineage>
</organism>
<evidence type="ECO:0000256" key="3">
    <source>
        <dbReference type="ARBA" id="ARBA00031109"/>
    </source>
</evidence>
<name>A0ABQ9EQ08_TEGGR</name>
<dbReference type="PANTHER" id="PTHR22855">
    <property type="entry name" value="ACETYL, PROPIONYL, PYRUVATE, AND GLUTACONYL CARBOXYLASE-RELATED"/>
    <property type="match status" value="1"/>
</dbReference>
<dbReference type="SUPFAM" id="SSF52096">
    <property type="entry name" value="ClpP/crotonase"/>
    <property type="match status" value="2"/>
</dbReference>
<evidence type="ECO:0000256" key="4">
    <source>
        <dbReference type="ARBA" id="ARBA00031237"/>
    </source>
</evidence>
<comment type="catalytic activity">
    <reaction evidence="6">
        <text>3-methylbut-2-enoyl-CoA + hydrogencarbonate + ATP = 3-methyl-(2E)-glutaconyl-CoA + ADP + phosphate + H(+)</text>
        <dbReference type="Rhea" id="RHEA:13589"/>
        <dbReference type="ChEBI" id="CHEBI:15378"/>
        <dbReference type="ChEBI" id="CHEBI:17544"/>
        <dbReference type="ChEBI" id="CHEBI:30616"/>
        <dbReference type="ChEBI" id="CHEBI:43474"/>
        <dbReference type="ChEBI" id="CHEBI:57344"/>
        <dbReference type="ChEBI" id="CHEBI:57346"/>
        <dbReference type="ChEBI" id="CHEBI:456216"/>
        <dbReference type="EC" id="6.4.1.4"/>
    </reaction>
</comment>
<reference evidence="8 9" key="1">
    <citation type="submission" date="2022-12" db="EMBL/GenBank/DDBJ databases">
        <title>Chromosome-level genome of Tegillarca granosa.</title>
        <authorList>
            <person name="Kim J."/>
        </authorList>
    </citation>
    <scope>NUCLEOTIDE SEQUENCE [LARGE SCALE GENOMIC DNA]</scope>
    <source>
        <strain evidence="8">Teg-2019</strain>
        <tissue evidence="8">Adductor muscle</tissue>
    </source>
</reference>
<evidence type="ECO:0000256" key="2">
    <source>
        <dbReference type="ARBA" id="ARBA00026116"/>
    </source>
</evidence>
<evidence type="ECO:0000256" key="5">
    <source>
        <dbReference type="ARBA" id="ARBA00031404"/>
    </source>
</evidence>
<keyword evidence="9" id="KW-1185">Reference proteome</keyword>
<dbReference type="Proteomes" id="UP001217089">
    <property type="component" value="Unassembled WGS sequence"/>
</dbReference>
<dbReference type="EC" id="6.4.1.4" evidence="2"/>
<dbReference type="EMBL" id="JARBDR010000813">
    <property type="protein sequence ID" value="KAJ8305996.1"/>
    <property type="molecule type" value="Genomic_DNA"/>
</dbReference>
<dbReference type="Gene3D" id="3.90.226.10">
    <property type="entry name" value="2-enoyl-CoA Hydratase, Chain A, domain 1"/>
    <property type="match status" value="2"/>
</dbReference>